<dbReference type="AlphaFoldDB" id="A0A1U7J4E2"/>
<evidence type="ECO:0000313" key="2">
    <source>
        <dbReference type="EMBL" id="OKH47384.1"/>
    </source>
</evidence>
<reference evidence="2 3" key="1">
    <citation type="submission" date="2016-11" db="EMBL/GenBank/DDBJ databases">
        <title>Draft Genome Sequences of Nine Cyanobacterial Strains from Diverse Habitats.</title>
        <authorList>
            <person name="Zhu T."/>
            <person name="Hou S."/>
            <person name="Lu X."/>
            <person name="Hess W.R."/>
        </authorList>
    </citation>
    <scope>NUCLEOTIDE SEQUENCE [LARGE SCALE GENOMIC DNA]</scope>
    <source>
        <strain evidence="2 3">NIES-30</strain>
    </source>
</reference>
<dbReference type="Pfam" id="PF12697">
    <property type="entry name" value="Abhydrolase_6"/>
    <property type="match status" value="1"/>
</dbReference>
<dbReference type="Gene3D" id="3.40.50.1820">
    <property type="entry name" value="alpha/beta hydrolase"/>
    <property type="match status" value="1"/>
</dbReference>
<dbReference type="RefSeq" id="WP_073608861.1">
    <property type="nucleotide sequence ID" value="NZ_MRCG01000009.1"/>
</dbReference>
<keyword evidence="2" id="KW-0378">Hydrolase</keyword>
<evidence type="ECO:0000313" key="3">
    <source>
        <dbReference type="Proteomes" id="UP000185557"/>
    </source>
</evidence>
<dbReference type="PANTHER" id="PTHR46438:SF2">
    <property type="entry name" value="ALPHA_BETA-HYDROLASES SUPERFAMILY PROTEIN"/>
    <property type="match status" value="1"/>
</dbReference>
<name>A0A1U7J4E2_9CYAN</name>
<dbReference type="InterPro" id="IPR029058">
    <property type="entry name" value="AB_hydrolase_fold"/>
</dbReference>
<dbReference type="InterPro" id="IPR000073">
    <property type="entry name" value="AB_hydrolase_1"/>
</dbReference>
<comment type="caution">
    <text evidence="2">The sequence shown here is derived from an EMBL/GenBank/DDBJ whole genome shotgun (WGS) entry which is preliminary data.</text>
</comment>
<feature type="domain" description="AB hydrolase-1" evidence="1">
    <location>
        <begin position="42"/>
        <end position="287"/>
    </location>
</feature>
<dbReference type="SUPFAM" id="SSF53474">
    <property type="entry name" value="alpha/beta-Hydrolases"/>
    <property type="match status" value="1"/>
</dbReference>
<evidence type="ECO:0000259" key="1">
    <source>
        <dbReference type="Pfam" id="PF12697"/>
    </source>
</evidence>
<accession>A0A1U7J4E2</accession>
<dbReference type="PANTHER" id="PTHR46438">
    <property type="entry name" value="ALPHA/BETA-HYDROLASES SUPERFAMILY PROTEIN"/>
    <property type="match status" value="1"/>
</dbReference>
<keyword evidence="3" id="KW-1185">Reference proteome</keyword>
<dbReference type="GO" id="GO:0016787">
    <property type="term" value="F:hydrolase activity"/>
    <property type="evidence" value="ECO:0007669"/>
    <property type="project" value="UniProtKB-KW"/>
</dbReference>
<proteinExistence type="predicted"/>
<sequence>MLNFQPLGFIQQALATDLGVMAYYTPGGLPWQRDDGVTRPPLVFLHSLGGGSSAFEWSKVYAAFGATHRVIAPDLIGWGQSTHPPRAYSTEDYFYMITHLLESVAQPPTLVAATSLTAGVVIRLAGLRPDLFKGLFLVSPSGNSDSGRDYKVSLPALLASTPGVDKLLYQVGAANEVAVRSFLSTFLFANSRRITPETVQGYLACTQQPNAEYSALSSLNGAVSFDLSRYIHHLQTPTTVVLGSGSRFTAPATVKRLASLNPEAVQQVIEIPDSGVLPHVEHPAVVVGLLKQFLGQHSA</sequence>
<dbReference type="OrthoDB" id="526428at2"/>
<dbReference type="Proteomes" id="UP000185557">
    <property type="component" value="Unassembled WGS sequence"/>
</dbReference>
<organism evidence="2 3">
    <name type="scientific">Phormidium tenue NIES-30</name>
    <dbReference type="NCBI Taxonomy" id="549789"/>
    <lineage>
        <taxon>Bacteria</taxon>
        <taxon>Bacillati</taxon>
        <taxon>Cyanobacteriota</taxon>
        <taxon>Cyanophyceae</taxon>
        <taxon>Oscillatoriophycideae</taxon>
        <taxon>Oscillatoriales</taxon>
        <taxon>Oscillatoriaceae</taxon>
        <taxon>Phormidium</taxon>
    </lineage>
</organism>
<gene>
    <name evidence="2" type="ORF">NIES30_12985</name>
</gene>
<dbReference type="EMBL" id="MRCG01000009">
    <property type="protein sequence ID" value="OKH47384.1"/>
    <property type="molecule type" value="Genomic_DNA"/>
</dbReference>
<dbReference type="STRING" id="549789.NIES30_12985"/>
<protein>
    <submittedName>
        <fullName evidence="2">Alpha/beta hydrolase</fullName>
    </submittedName>
</protein>